<dbReference type="SFLD" id="SFLDS00003">
    <property type="entry name" value="Haloacid_Dehalogenase"/>
    <property type="match status" value="1"/>
</dbReference>
<reference evidence="2 3" key="1">
    <citation type="submission" date="2017-09" db="EMBL/GenBank/DDBJ databases">
        <authorList>
            <person name="Lee N."/>
            <person name="Cho B.-K."/>
        </authorList>
    </citation>
    <scope>NUCLEOTIDE SEQUENCE [LARGE SCALE GENOMIC DNA]</scope>
    <source>
        <strain evidence="2 3">ATCC 39115</strain>
    </source>
</reference>
<gene>
    <name evidence="2" type="ORF">CP969_03555</name>
</gene>
<keyword evidence="3" id="KW-1185">Reference proteome</keyword>
<dbReference type="Pfam" id="PF00702">
    <property type="entry name" value="Hydrolase"/>
    <property type="match status" value="1"/>
</dbReference>
<dbReference type="Gene3D" id="3.40.50.1000">
    <property type="entry name" value="HAD superfamily/HAD-like"/>
    <property type="match status" value="1"/>
</dbReference>
<accession>A0ABX6AN63</accession>
<dbReference type="InterPro" id="IPR051540">
    <property type="entry name" value="S-2-haloacid_dehalogenase"/>
</dbReference>
<keyword evidence="1 2" id="KW-0378">Hydrolase</keyword>
<dbReference type="InterPro" id="IPR036412">
    <property type="entry name" value="HAD-like_sf"/>
</dbReference>
<dbReference type="InterPro" id="IPR023214">
    <property type="entry name" value="HAD_sf"/>
</dbReference>
<sequence>MPRTLSRLLPRPGERAMSEKRWVTFDCFGTLVDWRHGIATGIELVAPGKGWELLDVYNRHEPQVQREHPSMRYSDVLTEALKRTAIEAEIDLLEDDTRVLTAGIPFWPVFPETRQALRELRESGWNLALLTNCDRVIIGETQRRLRVQFDAVVTAEDSGAYKPAHHHFEYFEKSLGVTRDRWVHVAQSYFHDMVPAGELDIARVWINRLHASDDPSIAHAVRPDLSDLAATVNEVHQKLTG</sequence>
<dbReference type="PANTHER" id="PTHR43316">
    <property type="entry name" value="HYDROLASE, HALOACID DELAHOGENASE-RELATED"/>
    <property type="match status" value="1"/>
</dbReference>
<evidence type="ECO:0000313" key="2">
    <source>
        <dbReference type="EMBL" id="QEU89066.1"/>
    </source>
</evidence>
<proteinExistence type="predicted"/>
<dbReference type="SUPFAM" id="SSF56784">
    <property type="entry name" value="HAD-like"/>
    <property type="match status" value="1"/>
</dbReference>
<dbReference type="SFLD" id="SFLDG01129">
    <property type="entry name" value="C1.5:_HAD__Beta-PGM__Phosphata"/>
    <property type="match status" value="1"/>
</dbReference>
<dbReference type="Proteomes" id="UP000327143">
    <property type="component" value="Chromosome"/>
</dbReference>
<dbReference type="NCBIfam" id="TIGR01493">
    <property type="entry name" value="HAD-SF-IA-v2"/>
    <property type="match status" value="1"/>
</dbReference>
<evidence type="ECO:0000256" key="1">
    <source>
        <dbReference type="ARBA" id="ARBA00022801"/>
    </source>
</evidence>
<dbReference type="EMBL" id="CP023700">
    <property type="protein sequence ID" value="QEU89066.1"/>
    <property type="molecule type" value="Genomic_DNA"/>
</dbReference>
<evidence type="ECO:0000313" key="3">
    <source>
        <dbReference type="Proteomes" id="UP000327143"/>
    </source>
</evidence>
<dbReference type="GO" id="GO:0016787">
    <property type="term" value="F:hydrolase activity"/>
    <property type="evidence" value="ECO:0007669"/>
    <property type="project" value="UniProtKB-KW"/>
</dbReference>
<organism evidence="2 3">
    <name type="scientific">Streptomyces viridosporus T7A</name>
    <dbReference type="NCBI Taxonomy" id="665577"/>
    <lineage>
        <taxon>Bacteria</taxon>
        <taxon>Bacillati</taxon>
        <taxon>Actinomycetota</taxon>
        <taxon>Actinomycetes</taxon>
        <taxon>Kitasatosporales</taxon>
        <taxon>Streptomycetaceae</taxon>
        <taxon>Streptomyces</taxon>
    </lineage>
</organism>
<name>A0ABX6AN63_STRVD</name>
<protein>
    <submittedName>
        <fullName evidence="2">HAD family hydrolase</fullName>
    </submittedName>
</protein>
<dbReference type="PANTHER" id="PTHR43316:SF9">
    <property type="entry name" value="ACID DEHALOGENASE, PUTATIVE (AFU_ORTHOLOGUE AFUA_6G14460)-RELATED"/>
    <property type="match status" value="1"/>
</dbReference>
<dbReference type="InterPro" id="IPR006439">
    <property type="entry name" value="HAD-SF_hydro_IA"/>
</dbReference>
<dbReference type="PRINTS" id="PR00413">
    <property type="entry name" value="HADHALOGNASE"/>
</dbReference>
<dbReference type="Gene3D" id="1.10.150.750">
    <property type="match status" value="1"/>
</dbReference>